<keyword evidence="1" id="KW-0175">Coiled coil</keyword>
<evidence type="ECO:0000256" key="3">
    <source>
        <dbReference type="SAM" id="Phobius"/>
    </source>
</evidence>
<accession>A0ABT8A6J2</accession>
<dbReference type="Pfam" id="PF09822">
    <property type="entry name" value="ABC_transp_aux"/>
    <property type="match status" value="1"/>
</dbReference>
<feature type="region of interest" description="Disordered" evidence="2">
    <location>
        <begin position="282"/>
        <end position="303"/>
    </location>
</feature>
<dbReference type="InterPro" id="IPR019196">
    <property type="entry name" value="ABC_transp_unknown"/>
</dbReference>
<dbReference type="RefSeq" id="WP_290317227.1">
    <property type="nucleotide sequence ID" value="NZ_JAUFPN010000147.1"/>
</dbReference>
<dbReference type="EMBL" id="JAUFPN010000147">
    <property type="protein sequence ID" value="MDN3565397.1"/>
    <property type="molecule type" value="Genomic_DNA"/>
</dbReference>
<protein>
    <submittedName>
        <fullName evidence="6">Gldg family protein</fullName>
    </submittedName>
</protein>
<evidence type="ECO:0000313" key="7">
    <source>
        <dbReference type="Proteomes" id="UP001529369"/>
    </source>
</evidence>
<keyword evidence="3" id="KW-0472">Membrane</keyword>
<keyword evidence="3" id="KW-1133">Transmembrane helix</keyword>
<feature type="coiled-coil region" evidence="1">
    <location>
        <begin position="593"/>
        <end position="624"/>
    </location>
</feature>
<organism evidence="6 7">
    <name type="scientific">Paeniroseomonas aquatica</name>
    <dbReference type="NCBI Taxonomy" id="373043"/>
    <lineage>
        <taxon>Bacteria</taxon>
        <taxon>Pseudomonadati</taxon>
        <taxon>Pseudomonadota</taxon>
        <taxon>Alphaproteobacteria</taxon>
        <taxon>Acetobacterales</taxon>
        <taxon>Acetobacteraceae</taxon>
        <taxon>Paeniroseomonas</taxon>
    </lineage>
</organism>
<feature type="transmembrane region" description="Helical" evidence="3">
    <location>
        <begin position="627"/>
        <end position="647"/>
    </location>
</feature>
<evidence type="ECO:0000256" key="2">
    <source>
        <dbReference type="SAM" id="MobiDB-lite"/>
    </source>
</evidence>
<name>A0ABT8A6J2_9PROT</name>
<feature type="region of interest" description="Disordered" evidence="2">
    <location>
        <begin position="562"/>
        <end position="589"/>
    </location>
</feature>
<feature type="domain" description="DUF7088" evidence="5">
    <location>
        <begin position="57"/>
        <end position="156"/>
    </location>
</feature>
<sequence length="657" mass="72584">MSDTAPLFQPAPPPPRARSRRLGTSALGLLAAAVLAIGINMVADRVLTRARIDLTSQRLYTLSDGTRQVLGGLTDPVTLRLFYSKRLGAEIPMYGAYADRVREMLAEYVSLSNGKVKLEVFDPEPFSETEDRAMAYGLQGVPVDQSGEQVYFGLAGTNLVDDEKTVAFFQPDRERFLEYDLTRLVYDLSNPRRPTIGVMTALPLNGDPRAMMMRQPQLGQPAVVMNQLRQFFTVKDVPLDAQVIEADVQVLVVAHPQGLSEAAQYAIDQFVMRGGKLMVLTDPHSESQASRPGPTGQPPAETASSLERLLNAWGVEAPSDKVVLDLRGAWRVRAGPQDRVQAVDYVAWYNLQADSLNRADVALAQLEQITVASAGELRKKEGSTVEFTPLLTTSPQSMVVDAARVRQDPSPTRLLADFHADNTRHVIAARLRGQLPTAFPDGPPAVSEGQERPADFPAHLARTEGAANIVLVNDTDILEDRFWVRVQDFFGQQVATPISGNGALVTNLVDTLGGSDALISLRSRGESLRPFDLVEDIRRNADAQYRQTERQLTQKLEETERRLRDLRQGTPTGPTGERNQNQSVITPEQRAEIDAAREEIIRTRRQLRAVQLELRQEIERLETVLRVFNIALVPALLTAFAVGLAVVRTRRRAAARA</sequence>
<dbReference type="Pfam" id="PF23357">
    <property type="entry name" value="DUF7088"/>
    <property type="match status" value="1"/>
</dbReference>
<proteinExistence type="predicted"/>
<evidence type="ECO:0000256" key="1">
    <source>
        <dbReference type="SAM" id="Coils"/>
    </source>
</evidence>
<feature type="transmembrane region" description="Helical" evidence="3">
    <location>
        <begin position="22"/>
        <end position="43"/>
    </location>
</feature>
<comment type="caution">
    <text evidence="6">The sequence shown here is derived from an EMBL/GenBank/DDBJ whole genome shotgun (WGS) entry which is preliminary data.</text>
</comment>
<dbReference type="Proteomes" id="UP001529369">
    <property type="component" value="Unassembled WGS sequence"/>
</dbReference>
<feature type="domain" description="ABC-type uncharacterised transport system" evidence="4">
    <location>
        <begin position="193"/>
        <end position="507"/>
    </location>
</feature>
<keyword evidence="3" id="KW-0812">Transmembrane</keyword>
<gene>
    <name evidence="6" type="ORF">QWZ14_13595</name>
</gene>
<feature type="compositionally biased region" description="Polar residues" evidence="2">
    <location>
        <begin position="569"/>
        <end position="586"/>
    </location>
</feature>
<keyword evidence="7" id="KW-1185">Reference proteome</keyword>
<evidence type="ECO:0000259" key="5">
    <source>
        <dbReference type="Pfam" id="PF23357"/>
    </source>
</evidence>
<reference evidence="7" key="1">
    <citation type="journal article" date="2019" name="Int. J. Syst. Evol. Microbiol.">
        <title>The Global Catalogue of Microorganisms (GCM) 10K type strain sequencing project: providing services to taxonomists for standard genome sequencing and annotation.</title>
        <authorList>
            <consortium name="The Broad Institute Genomics Platform"/>
            <consortium name="The Broad Institute Genome Sequencing Center for Infectious Disease"/>
            <person name="Wu L."/>
            <person name="Ma J."/>
        </authorList>
    </citation>
    <scope>NUCLEOTIDE SEQUENCE [LARGE SCALE GENOMIC DNA]</scope>
    <source>
        <strain evidence="7">CECT 7131</strain>
    </source>
</reference>
<evidence type="ECO:0000259" key="4">
    <source>
        <dbReference type="Pfam" id="PF09822"/>
    </source>
</evidence>
<dbReference type="InterPro" id="IPR055396">
    <property type="entry name" value="DUF7088"/>
</dbReference>
<evidence type="ECO:0000313" key="6">
    <source>
        <dbReference type="EMBL" id="MDN3565397.1"/>
    </source>
</evidence>